<name>A0AC34QXF8_9BILA</name>
<sequence>MIVKEYRVLLPLEVEEYQRGQLFAVAEASKNETGGGEGVEVLKQEPFTSDTVRPGHTLTGTYTHKIYRLKSKMPWIVRKLLPDAAMNIEEHAWNAFPYCKTVVSNPGYMKDNFHITIESIHLPDNGSTENALNCSKEILKQREIVILDIYSEAHLNKKTDLKPETDPRIFKSEKTGRGPLTADWSKTVKPVMCCYKLVTAHFKWTGFQTRIEKMIHKSYPRLFLKFNRELYCWIDKWHSLTMEDIRRMEEETAEKLKNQIQKGSVRGMCAESRIRAASAAPSNSGAAAATIAKPLDRVWVRNVRRVTCASATTAVRDVGTTATVSFAIALADFARFSIVHCSWTIATTRITVS</sequence>
<proteinExistence type="predicted"/>
<evidence type="ECO:0000313" key="2">
    <source>
        <dbReference type="WBParaSite" id="JU765_v2.g2014.t1"/>
    </source>
</evidence>
<protein>
    <submittedName>
        <fullName evidence="2">Phosphatidylinositol transfer protein</fullName>
    </submittedName>
</protein>
<dbReference type="WBParaSite" id="JU765_v2.g2014.t1">
    <property type="protein sequence ID" value="JU765_v2.g2014.t1"/>
    <property type="gene ID" value="JU765_v2.g2014"/>
</dbReference>
<reference evidence="2" key="1">
    <citation type="submission" date="2022-11" db="UniProtKB">
        <authorList>
            <consortium name="WormBaseParasite"/>
        </authorList>
    </citation>
    <scope>IDENTIFICATION</scope>
</reference>
<evidence type="ECO:0000313" key="1">
    <source>
        <dbReference type="Proteomes" id="UP000887576"/>
    </source>
</evidence>
<organism evidence="1 2">
    <name type="scientific">Panagrolaimus sp. JU765</name>
    <dbReference type="NCBI Taxonomy" id="591449"/>
    <lineage>
        <taxon>Eukaryota</taxon>
        <taxon>Metazoa</taxon>
        <taxon>Ecdysozoa</taxon>
        <taxon>Nematoda</taxon>
        <taxon>Chromadorea</taxon>
        <taxon>Rhabditida</taxon>
        <taxon>Tylenchina</taxon>
        <taxon>Panagrolaimomorpha</taxon>
        <taxon>Panagrolaimoidea</taxon>
        <taxon>Panagrolaimidae</taxon>
        <taxon>Panagrolaimus</taxon>
    </lineage>
</organism>
<dbReference type="Proteomes" id="UP000887576">
    <property type="component" value="Unplaced"/>
</dbReference>
<accession>A0AC34QXF8</accession>